<sequence>MEGIKRTAGSALTKGPVIDDVANPVVTPQGEPLEMPLASVEQSAASDGVEKGGALVGYQERLVVRPRVAWADHFQLLAAVQVGAQVTCLHAVQQEIEDGLSPYVAVGDSDGALHVFQPTGQLVCEHSSAARSPVTALVSFPKGPLETWLVSGHSDGALVLHCLAEADIAGGSDDPPGAKIVSHGSLRAAGGGLRQSQNEPGASEGEARSLVENEALLGGSESEGEVKILHMLRRGGSQLLLAADATGGLEIFDLTERKRLGILYKRSRILAFQKPLTSSRVVFVSKSGVGRVDLTRMMMHPVECPGLDGIVLESFAFDVNGRSKGYGIVEGGKEMVVVNVGGDGRGVNCQLLARRKGAFEGATALQAIKGYLVARSEHGADVFNTSLPKFGAGKAVLARPLFTVPSAEITAAFNWHPASSPQESLSVPPPFATNKDRLVVLAFPGGLVGMYRSELPLPRVPNLAASFPGTPVFIAIVMVAATWQILLRRPARSASAFSAEGLGKWTEDDLREFVKQHVSGNRAESGRNPDKSGRNPDGNRSSGSWRESPSSSREGSIDRPRTRERSVERPGGERPGANPPPRNVAADFARAGEKENIPRVPVRQGSARKEDPGGGLRETCWGICALGRLV</sequence>
<feature type="compositionally biased region" description="Basic and acidic residues" evidence="1">
    <location>
        <begin position="524"/>
        <end position="534"/>
    </location>
</feature>
<dbReference type="InterPro" id="IPR045288">
    <property type="entry name" value="At1g75140-like"/>
</dbReference>
<dbReference type="Proteomes" id="UP000054558">
    <property type="component" value="Unassembled WGS sequence"/>
</dbReference>
<dbReference type="PANTHER" id="PTHR35464:SF1">
    <property type="entry name" value="OS06G0115200 PROTEIN"/>
    <property type="match status" value="1"/>
</dbReference>
<keyword evidence="2" id="KW-0812">Transmembrane</keyword>
<dbReference type="OrthoDB" id="2018951at2759"/>
<keyword evidence="2" id="KW-0472">Membrane</keyword>
<reference evidence="3 4" key="1">
    <citation type="journal article" date="2014" name="Nat. Commun.">
        <title>Klebsormidium flaccidum genome reveals primary factors for plant terrestrial adaptation.</title>
        <authorList>
            <person name="Hori K."/>
            <person name="Maruyama F."/>
            <person name="Fujisawa T."/>
            <person name="Togashi T."/>
            <person name="Yamamoto N."/>
            <person name="Seo M."/>
            <person name="Sato S."/>
            <person name="Yamada T."/>
            <person name="Mori H."/>
            <person name="Tajima N."/>
            <person name="Moriyama T."/>
            <person name="Ikeuchi M."/>
            <person name="Watanabe M."/>
            <person name="Wada H."/>
            <person name="Kobayashi K."/>
            <person name="Saito M."/>
            <person name="Masuda T."/>
            <person name="Sasaki-Sekimoto Y."/>
            <person name="Mashiguchi K."/>
            <person name="Awai K."/>
            <person name="Shimojima M."/>
            <person name="Masuda S."/>
            <person name="Iwai M."/>
            <person name="Nobusawa T."/>
            <person name="Narise T."/>
            <person name="Kondo S."/>
            <person name="Saito H."/>
            <person name="Sato R."/>
            <person name="Murakawa M."/>
            <person name="Ihara Y."/>
            <person name="Oshima-Yamada Y."/>
            <person name="Ohtaka K."/>
            <person name="Satoh M."/>
            <person name="Sonobe K."/>
            <person name="Ishii M."/>
            <person name="Ohtani R."/>
            <person name="Kanamori-Sato M."/>
            <person name="Honoki R."/>
            <person name="Miyazaki D."/>
            <person name="Mochizuki H."/>
            <person name="Umetsu J."/>
            <person name="Higashi K."/>
            <person name="Shibata D."/>
            <person name="Kamiya Y."/>
            <person name="Sato N."/>
            <person name="Nakamura Y."/>
            <person name="Tabata S."/>
            <person name="Ida S."/>
            <person name="Kurokawa K."/>
            <person name="Ohta H."/>
        </authorList>
    </citation>
    <scope>NUCLEOTIDE SEQUENCE [LARGE SCALE GENOMIC DNA]</scope>
    <source>
        <strain evidence="3 4">NIES-2285</strain>
    </source>
</reference>
<feature type="transmembrane region" description="Helical" evidence="2">
    <location>
        <begin position="463"/>
        <end position="487"/>
    </location>
</feature>
<dbReference type="AlphaFoldDB" id="A0A1Y1HNA8"/>
<dbReference type="InterPro" id="IPR036322">
    <property type="entry name" value="WD40_repeat_dom_sf"/>
</dbReference>
<feature type="compositionally biased region" description="Low complexity" evidence="1">
    <location>
        <begin position="540"/>
        <end position="554"/>
    </location>
</feature>
<organism evidence="3 4">
    <name type="scientific">Klebsormidium nitens</name>
    <name type="common">Green alga</name>
    <name type="synonym">Ulothrix nitens</name>
    <dbReference type="NCBI Taxonomy" id="105231"/>
    <lineage>
        <taxon>Eukaryota</taxon>
        <taxon>Viridiplantae</taxon>
        <taxon>Streptophyta</taxon>
        <taxon>Klebsormidiophyceae</taxon>
        <taxon>Klebsormidiales</taxon>
        <taxon>Klebsormidiaceae</taxon>
        <taxon>Klebsormidium</taxon>
    </lineage>
</organism>
<evidence type="ECO:0000256" key="2">
    <source>
        <dbReference type="SAM" id="Phobius"/>
    </source>
</evidence>
<evidence type="ECO:0000313" key="3">
    <source>
        <dbReference type="EMBL" id="GAQ78037.1"/>
    </source>
</evidence>
<feature type="compositionally biased region" description="Basic and acidic residues" evidence="1">
    <location>
        <begin position="555"/>
        <end position="572"/>
    </location>
</feature>
<protein>
    <submittedName>
        <fullName evidence="3">Uncharacterized protein</fullName>
    </submittedName>
</protein>
<gene>
    <name evidence="3" type="ORF">KFL_000070080</name>
</gene>
<dbReference type="OMA" id="TQYYGRV"/>
<dbReference type="InterPro" id="IPR015943">
    <property type="entry name" value="WD40/YVTN_repeat-like_dom_sf"/>
</dbReference>
<dbReference type="PANTHER" id="PTHR35464">
    <property type="entry name" value="OS06G0115200 PROTEIN"/>
    <property type="match status" value="1"/>
</dbReference>
<dbReference type="Gene3D" id="2.130.10.10">
    <property type="entry name" value="YVTN repeat-like/Quinoprotein amine dehydrogenase"/>
    <property type="match status" value="1"/>
</dbReference>
<evidence type="ECO:0000256" key="1">
    <source>
        <dbReference type="SAM" id="MobiDB-lite"/>
    </source>
</evidence>
<name>A0A1Y1HNA8_KLENI</name>
<evidence type="ECO:0000313" key="4">
    <source>
        <dbReference type="Proteomes" id="UP000054558"/>
    </source>
</evidence>
<dbReference type="EMBL" id="DF236956">
    <property type="protein sequence ID" value="GAQ78037.1"/>
    <property type="molecule type" value="Genomic_DNA"/>
</dbReference>
<proteinExistence type="predicted"/>
<keyword evidence="4" id="KW-1185">Reference proteome</keyword>
<dbReference type="SUPFAM" id="SSF50978">
    <property type="entry name" value="WD40 repeat-like"/>
    <property type="match status" value="1"/>
</dbReference>
<feature type="region of interest" description="Disordered" evidence="1">
    <location>
        <begin position="517"/>
        <end position="617"/>
    </location>
</feature>
<keyword evidence="2" id="KW-1133">Transmembrane helix</keyword>
<accession>A0A1Y1HNA8</accession>